<feature type="transmembrane region" description="Helical" evidence="5">
    <location>
        <begin position="125"/>
        <end position="147"/>
    </location>
</feature>
<sequence length="157" mass="17369">MSEKLQDKFGKKMPWVMGNQVRIPRIKYPTYREGSLSLPSPGRSMMLLGTFIFLFWLLMGGIYILIKEPSAMGGNASGAIMWLYPSTSDAFVIESIVAAVLIFIGGSGFFLLYNATKHSFNYNYAIKLLILGMVLAGTSFGILQYMMAVKTGKIIVS</sequence>
<keyword evidence="2 5" id="KW-0812">Transmembrane</keyword>
<gene>
    <name evidence="6" type="ORF">NEF87_003581</name>
</gene>
<evidence type="ECO:0000256" key="1">
    <source>
        <dbReference type="ARBA" id="ARBA00004141"/>
    </source>
</evidence>
<name>A0ABY6HXK4_9ARCH</name>
<evidence type="ECO:0000313" key="7">
    <source>
        <dbReference type="Proteomes" id="UP001208689"/>
    </source>
</evidence>
<keyword evidence="7" id="KW-1185">Reference proteome</keyword>
<accession>A0ABY6HXK4</accession>
<evidence type="ECO:0000313" key="6">
    <source>
        <dbReference type="EMBL" id="UYP47296.1"/>
    </source>
</evidence>
<dbReference type="EMBL" id="CP104013">
    <property type="protein sequence ID" value="UYP47296.1"/>
    <property type="molecule type" value="Genomic_DNA"/>
</dbReference>
<dbReference type="Proteomes" id="UP001208689">
    <property type="component" value="Chromosome"/>
</dbReference>
<feature type="transmembrane region" description="Helical" evidence="5">
    <location>
        <begin position="91"/>
        <end position="113"/>
    </location>
</feature>
<organism evidence="6 7">
    <name type="scientific">Candidatus Lokiarchaeum ossiferum</name>
    <dbReference type="NCBI Taxonomy" id="2951803"/>
    <lineage>
        <taxon>Archaea</taxon>
        <taxon>Promethearchaeati</taxon>
        <taxon>Promethearchaeota</taxon>
        <taxon>Promethearchaeia</taxon>
        <taxon>Promethearchaeales</taxon>
        <taxon>Promethearchaeaceae</taxon>
        <taxon>Candidatus Lokiarchaeum</taxon>
    </lineage>
</organism>
<reference evidence="6" key="1">
    <citation type="submission" date="2022-09" db="EMBL/GenBank/DDBJ databases">
        <title>Actin cytoskeleton and complex cell architecture in an #Asgard archaeon.</title>
        <authorList>
            <person name="Ponce Toledo R.I."/>
            <person name="Schleper C."/>
            <person name="Rodrigues Oliveira T."/>
            <person name="Wollweber F."/>
            <person name="Xu J."/>
            <person name="Rittmann S."/>
            <person name="Klingl A."/>
            <person name="Pilhofer M."/>
        </authorList>
    </citation>
    <scope>NUCLEOTIDE SEQUENCE</scope>
    <source>
        <strain evidence="6">B-35</strain>
    </source>
</reference>
<evidence type="ECO:0000256" key="3">
    <source>
        <dbReference type="ARBA" id="ARBA00022989"/>
    </source>
</evidence>
<proteinExistence type="predicted"/>
<evidence type="ECO:0000256" key="5">
    <source>
        <dbReference type="SAM" id="Phobius"/>
    </source>
</evidence>
<keyword evidence="4 5" id="KW-0472">Membrane</keyword>
<dbReference type="Pfam" id="PF04756">
    <property type="entry name" value="OST3_OST6"/>
    <property type="match status" value="1"/>
</dbReference>
<evidence type="ECO:0000256" key="2">
    <source>
        <dbReference type="ARBA" id="ARBA00022692"/>
    </source>
</evidence>
<keyword evidence="3 5" id="KW-1133">Transmembrane helix</keyword>
<evidence type="ECO:0000256" key="4">
    <source>
        <dbReference type="ARBA" id="ARBA00023136"/>
    </source>
</evidence>
<dbReference type="InterPro" id="IPR021149">
    <property type="entry name" value="OligosaccharylTrfase_OST3/OST6"/>
</dbReference>
<feature type="transmembrane region" description="Helical" evidence="5">
    <location>
        <begin position="45"/>
        <end position="66"/>
    </location>
</feature>
<protein>
    <recommendedName>
        <fullName evidence="8">OST3 / OST6 family protein</fullName>
    </recommendedName>
</protein>
<evidence type="ECO:0008006" key="8">
    <source>
        <dbReference type="Google" id="ProtNLM"/>
    </source>
</evidence>
<comment type="subcellular location">
    <subcellularLocation>
        <location evidence="1">Membrane</location>
        <topology evidence="1">Multi-pass membrane protein</topology>
    </subcellularLocation>
</comment>